<dbReference type="AlphaFoldDB" id="A0A0U2X286"/>
<reference evidence="1 2" key="1">
    <citation type="submission" date="2015-12" db="EMBL/GenBank/DDBJ databases">
        <title>Complete genome sequence of Pseudoalteromonas rubra SCSIO 6842, harboring a conjugative plasmid.</title>
        <authorList>
            <person name="Li B."/>
            <person name="Wang X."/>
        </authorList>
    </citation>
    <scope>NUCLEOTIDE SEQUENCE [LARGE SCALE GENOMIC DNA]</scope>
    <source>
        <strain evidence="1 2">SCSIO 6842</strain>
    </source>
</reference>
<protein>
    <recommendedName>
        <fullName evidence="3">Lipoprotein</fullName>
    </recommendedName>
</protein>
<sequence>MFKTIISIVFAVTLLGCDLEVPGADEKFGKQNFISAVSIIELHKLRNGHYPNSLSELEFLGDWDGIWLSAVRYERNGEGYHLYLERGWAGKPTLAFPVKFMAGLGIKETNVQWLHQDRTQI</sequence>
<organism evidence="1 2">
    <name type="scientific">Pseudoalteromonas rubra</name>
    <dbReference type="NCBI Taxonomy" id="43658"/>
    <lineage>
        <taxon>Bacteria</taxon>
        <taxon>Pseudomonadati</taxon>
        <taxon>Pseudomonadota</taxon>
        <taxon>Gammaproteobacteria</taxon>
        <taxon>Alteromonadales</taxon>
        <taxon>Pseudoalteromonadaceae</taxon>
        <taxon>Pseudoalteromonas</taxon>
    </lineage>
</organism>
<gene>
    <name evidence="1" type="ORF">AT705_05070</name>
</gene>
<dbReference type="PROSITE" id="PS51257">
    <property type="entry name" value="PROKAR_LIPOPROTEIN"/>
    <property type="match status" value="1"/>
</dbReference>
<evidence type="ECO:0000313" key="1">
    <source>
        <dbReference type="EMBL" id="ALU42372.1"/>
    </source>
</evidence>
<name>A0A0U2X286_9GAMM</name>
<dbReference type="RefSeq" id="WP_058795755.1">
    <property type="nucleotide sequence ID" value="NZ_CP013611.1"/>
</dbReference>
<evidence type="ECO:0008006" key="3">
    <source>
        <dbReference type="Google" id="ProtNLM"/>
    </source>
</evidence>
<dbReference type="KEGG" id="prr:AT705_05070"/>
<dbReference type="EMBL" id="CP013611">
    <property type="protein sequence ID" value="ALU42372.1"/>
    <property type="molecule type" value="Genomic_DNA"/>
</dbReference>
<dbReference type="Proteomes" id="UP000069015">
    <property type="component" value="Chromosome 1"/>
</dbReference>
<evidence type="ECO:0000313" key="2">
    <source>
        <dbReference type="Proteomes" id="UP000069015"/>
    </source>
</evidence>
<accession>A0A0U2X286</accession>
<proteinExistence type="predicted"/>